<comment type="subcellular location">
    <subcellularLocation>
        <location evidence="1">Membrane</location>
        <topology evidence="1">Multi-pass membrane protein</topology>
    </subcellularLocation>
</comment>
<evidence type="ECO:0000256" key="11">
    <source>
        <dbReference type="ARBA" id="ARBA00023098"/>
    </source>
</evidence>
<evidence type="ECO:0000256" key="9">
    <source>
        <dbReference type="ARBA" id="ARBA00023002"/>
    </source>
</evidence>
<protein>
    <submittedName>
        <fullName evidence="16">Cytochrome b5</fullName>
    </submittedName>
</protein>
<feature type="domain" description="Cytochrome b5 heme-binding" evidence="15">
    <location>
        <begin position="140"/>
        <end position="218"/>
    </location>
</feature>
<keyword evidence="4 14" id="KW-0349">Heme</keyword>
<keyword evidence="17" id="KW-1185">Reference proteome</keyword>
<evidence type="ECO:0000256" key="3">
    <source>
        <dbReference type="ARBA" id="ARBA00022516"/>
    </source>
</evidence>
<dbReference type="RefSeq" id="XP_024689602.1">
    <property type="nucleotide sequence ID" value="XM_024841503.1"/>
</dbReference>
<evidence type="ECO:0000256" key="13">
    <source>
        <dbReference type="ARBA" id="ARBA00023160"/>
    </source>
</evidence>
<dbReference type="AlphaFoldDB" id="A0A2I1CTQ9"/>
<keyword evidence="3" id="KW-0444">Lipid biosynthesis</keyword>
<dbReference type="GeneID" id="36549027"/>
<dbReference type="InterPro" id="IPR036400">
    <property type="entry name" value="Cyt_B5-like_heme/steroid_sf"/>
</dbReference>
<evidence type="ECO:0000256" key="2">
    <source>
        <dbReference type="ARBA" id="ARBA00009295"/>
    </source>
</evidence>
<keyword evidence="10 14" id="KW-0408">Iron</keyword>
<dbReference type="PROSITE" id="PS50255">
    <property type="entry name" value="CYTOCHROME_B5_2"/>
    <property type="match status" value="1"/>
</dbReference>
<dbReference type="PANTHER" id="PTHR11351">
    <property type="entry name" value="ACYL-COA DESATURASE"/>
    <property type="match status" value="1"/>
</dbReference>
<evidence type="ECO:0000256" key="12">
    <source>
        <dbReference type="ARBA" id="ARBA00023136"/>
    </source>
</evidence>
<evidence type="ECO:0000256" key="6">
    <source>
        <dbReference type="ARBA" id="ARBA00022723"/>
    </source>
</evidence>
<dbReference type="Proteomes" id="UP000234254">
    <property type="component" value="Unassembled WGS sequence"/>
</dbReference>
<dbReference type="PANTHER" id="PTHR11351:SF31">
    <property type="entry name" value="DESATURASE 1, ISOFORM A-RELATED"/>
    <property type="match status" value="1"/>
</dbReference>
<dbReference type="PROSITE" id="PS00191">
    <property type="entry name" value="CYTOCHROME_B5_1"/>
    <property type="match status" value="1"/>
</dbReference>
<sequence length="223" mass="24706">MGAGVVLPGVIAHAGWDDAVGGVLYAGFARTVVGWMLTLSVNSLGHSLGTQPFVAGVTATDNPWLAAVTLGEGYHNYHHAFPTDYRHGVDTCAVDMTKWVIWGFEKLGWAWDLHRARPVDVDRCRKLQLRRGLDFRETDWMVLSWEGISRRVEQGCSLVVVDRAVYDVAGFVDVHPGGRALLQREIGKDVTALFYDGSHVHSEFARYSLQTMQVGVLQGKKVR</sequence>
<keyword evidence="8" id="KW-1133">Transmembrane helix</keyword>
<dbReference type="PRINTS" id="PR00075">
    <property type="entry name" value="FACDDSATRASE"/>
</dbReference>
<dbReference type="Pfam" id="PF00487">
    <property type="entry name" value="FA_desaturase"/>
    <property type="match status" value="1"/>
</dbReference>
<gene>
    <name evidence="16" type="ORF">P168DRAFT_329770</name>
</gene>
<evidence type="ECO:0000256" key="5">
    <source>
        <dbReference type="ARBA" id="ARBA00022692"/>
    </source>
</evidence>
<dbReference type="Pfam" id="PF00173">
    <property type="entry name" value="Cyt-b5"/>
    <property type="match status" value="1"/>
</dbReference>
<evidence type="ECO:0000256" key="4">
    <source>
        <dbReference type="ARBA" id="ARBA00022617"/>
    </source>
</evidence>
<dbReference type="SMART" id="SM01117">
    <property type="entry name" value="Cyt-b5"/>
    <property type="match status" value="1"/>
</dbReference>
<evidence type="ECO:0000256" key="8">
    <source>
        <dbReference type="ARBA" id="ARBA00022989"/>
    </source>
</evidence>
<keyword evidence="9" id="KW-0560">Oxidoreductase</keyword>
<dbReference type="InterPro" id="IPR001199">
    <property type="entry name" value="Cyt_B5-like_heme/steroid-bd"/>
</dbReference>
<accession>A0A2I1CTQ9</accession>
<dbReference type="EMBL" id="MSFM01000012">
    <property type="protein sequence ID" value="PKY01008.1"/>
    <property type="molecule type" value="Genomic_DNA"/>
</dbReference>
<dbReference type="GO" id="GO:0004768">
    <property type="term" value="F:stearoyl-CoA 9-desaturase activity"/>
    <property type="evidence" value="ECO:0007669"/>
    <property type="project" value="TreeGrafter"/>
</dbReference>
<evidence type="ECO:0000256" key="1">
    <source>
        <dbReference type="ARBA" id="ARBA00004141"/>
    </source>
</evidence>
<dbReference type="Gene3D" id="3.10.120.10">
    <property type="entry name" value="Cytochrome b5-like heme/steroid binding domain"/>
    <property type="match status" value="1"/>
</dbReference>
<reference evidence="16" key="1">
    <citation type="submission" date="2016-12" db="EMBL/GenBank/DDBJ databases">
        <title>The genomes of Aspergillus section Nigri reveals drivers in fungal speciation.</title>
        <authorList>
            <consortium name="DOE Joint Genome Institute"/>
            <person name="Vesth T.C."/>
            <person name="Nybo J."/>
            <person name="Theobald S."/>
            <person name="Brandl J."/>
            <person name="Frisvad J.C."/>
            <person name="Nielsen K.F."/>
            <person name="Lyhne E.K."/>
            <person name="Kogle M.E."/>
            <person name="Kuo A."/>
            <person name="Riley R."/>
            <person name="Clum A."/>
            <person name="Nolan M."/>
            <person name="Lipzen A."/>
            <person name="Salamov A."/>
            <person name="Henrissat B."/>
            <person name="Wiebenga A."/>
            <person name="De vries R.P."/>
            <person name="Grigoriev I.V."/>
            <person name="Mortensen U.H."/>
            <person name="Andersen M.R."/>
            <person name="Baker S.E."/>
        </authorList>
    </citation>
    <scope>NUCLEOTIDE SEQUENCE</scope>
    <source>
        <strain evidence="16">IBT 28561</strain>
    </source>
</reference>
<keyword evidence="13" id="KW-0275">Fatty acid biosynthesis</keyword>
<comment type="similarity">
    <text evidence="14">Belongs to the cytochrome b5 family.</text>
</comment>
<evidence type="ECO:0000256" key="10">
    <source>
        <dbReference type="ARBA" id="ARBA00023004"/>
    </source>
</evidence>
<dbReference type="SUPFAM" id="SSF55856">
    <property type="entry name" value="Cytochrome b5-like heme/steroid binding domain"/>
    <property type="match status" value="1"/>
</dbReference>
<dbReference type="InterPro" id="IPR018506">
    <property type="entry name" value="Cyt_B5_heme-BS"/>
</dbReference>
<dbReference type="VEuPathDB" id="FungiDB:P168DRAFT_329770"/>
<dbReference type="GO" id="GO:0005506">
    <property type="term" value="F:iron ion binding"/>
    <property type="evidence" value="ECO:0007669"/>
    <property type="project" value="TreeGrafter"/>
</dbReference>
<keyword evidence="5" id="KW-0812">Transmembrane</keyword>
<comment type="similarity">
    <text evidence="2">Belongs to the fatty acid desaturase type 1 family.</text>
</comment>
<dbReference type="GO" id="GO:0006636">
    <property type="term" value="P:unsaturated fatty acid biosynthetic process"/>
    <property type="evidence" value="ECO:0007669"/>
    <property type="project" value="TreeGrafter"/>
</dbReference>
<comment type="caution">
    <text evidence="16">The sequence shown here is derived from an EMBL/GenBank/DDBJ whole genome shotgun (WGS) entry which is preliminary data.</text>
</comment>
<keyword evidence="7" id="KW-0276">Fatty acid metabolism</keyword>
<proteinExistence type="inferred from homology"/>
<dbReference type="GO" id="GO:0020037">
    <property type="term" value="F:heme binding"/>
    <property type="evidence" value="ECO:0007669"/>
    <property type="project" value="UniProtKB-UniRule"/>
</dbReference>
<dbReference type="CDD" id="cd03505">
    <property type="entry name" value="Delta9-FADS-like"/>
    <property type="match status" value="1"/>
</dbReference>
<evidence type="ECO:0000313" key="16">
    <source>
        <dbReference type="EMBL" id="PKY01008.1"/>
    </source>
</evidence>
<dbReference type="InterPro" id="IPR015876">
    <property type="entry name" value="Acyl-CoA_DS"/>
</dbReference>
<keyword evidence="12" id="KW-0472">Membrane</keyword>
<evidence type="ECO:0000313" key="17">
    <source>
        <dbReference type="Proteomes" id="UP000234254"/>
    </source>
</evidence>
<evidence type="ECO:0000256" key="14">
    <source>
        <dbReference type="RuleBase" id="RU362121"/>
    </source>
</evidence>
<name>A0A2I1CTQ9_ASPC2</name>
<dbReference type="OrthoDB" id="10260134at2759"/>
<dbReference type="PROSITE" id="PS00476">
    <property type="entry name" value="FATTY_ACID_DESATUR_1"/>
    <property type="match status" value="1"/>
</dbReference>
<dbReference type="InterPro" id="IPR005804">
    <property type="entry name" value="FA_desaturase_dom"/>
</dbReference>
<evidence type="ECO:0000256" key="7">
    <source>
        <dbReference type="ARBA" id="ARBA00022832"/>
    </source>
</evidence>
<keyword evidence="11" id="KW-0443">Lipid metabolism</keyword>
<organism evidence="16 17">
    <name type="scientific">Aspergillus campestris (strain IBT 28561)</name>
    <dbReference type="NCBI Taxonomy" id="1392248"/>
    <lineage>
        <taxon>Eukaryota</taxon>
        <taxon>Fungi</taxon>
        <taxon>Dikarya</taxon>
        <taxon>Ascomycota</taxon>
        <taxon>Pezizomycotina</taxon>
        <taxon>Eurotiomycetes</taxon>
        <taxon>Eurotiomycetidae</taxon>
        <taxon>Eurotiales</taxon>
        <taxon>Aspergillaceae</taxon>
        <taxon>Aspergillus</taxon>
        <taxon>Aspergillus subgen. Circumdati</taxon>
    </lineage>
</organism>
<dbReference type="GO" id="GO:0005789">
    <property type="term" value="C:endoplasmic reticulum membrane"/>
    <property type="evidence" value="ECO:0007669"/>
    <property type="project" value="TreeGrafter"/>
</dbReference>
<keyword evidence="6 14" id="KW-0479">Metal-binding</keyword>
<dbReference type="InterPro" id="IPR001522">
    <property type="entry name" value="FADS-1_CS"/>
</dbReference>
<evidence type="ECO:0000259" key="15">
    <source>
        <dbReference type="PROSITE" id="PS50255"/>
    </source>
</evidence>